<dbReference type="SUPFAM" id="SSF57850">
    <property type="entry name" value="RING/U-box"/>
    <property type="match status" value="1"/>
</dbReference>
<proteinExistence type="predicted"/>
<accession>A0A7S1RLV6</accession>
<protein>
    <recommendedName>
        <fullName evidence="6">RING-type domain-containing protein</fullName>
    </recommendedName>
</protein>
<dbReference type="Gene3D" id="3.30.40.10">
    <property type="entry name" value="Zinc/RING finger domain, C3HC4 (zinc finger)"/>
    <property type="match status" value="1"/>
</dbReference>
<dbReference type="InterPro" id="IPR013083">
    <property type="entry name" value="Znf_RING/FYVE/PHD"/>
</dbReference>
<dbReference type="PANTHER" id="PTHR12183:SF32">
    <property type="entry name" value="MITOCHONDRIAL E3 UBIQUITIN PROTEIN LIGASE 1"/>
    <property type="match status" value="1"/>
</dbReference>
<feature type="compositionally biased region" description="Low complexity" evidence="5">
    <location>
        <begin position="104"/>
        <end position="113"/>
    </location>
</feature>
<dbReference type="InterPro" id="IPR001841">
    <property type="entry name" value="Znf_RING"/>
</dbReference>
<dbReference type="PANTHER" id="PTHR12183">
    <property type="entry name" value="MITOCHONDRIAL UBIQUITIN LIGASE ACTIVATOR OF NFKB 1"/>
    <property type="match status" value="1"/>
</dbReference>
<organism evidence="7">
    <name type="scientific">Alexandrium catenella</name>
    <name type="common">Red tide dinoflagellate</name>
    <name type="synonym">Gonyaulax catenella</name>
    <dbReference type="NCBI Taxonomy" id="2925"/>
    <lineage>
        <taxon>Eukaryota</taxon>
        <taxon>Sar</taxon>
        <taxon>Alveolata</taxon>
        <taxon>Dinophyceae</taxon>
        <taxon>Gonyaulacales</taxon>
        <taxon>Pyrocystaceae</taxon>
        <taxon>Alexandrium</taxon>
    </lineage>
</organism>
<gene>
    <name evidence="7" type="ORF">ACAT0790_LOCUS47078</name>
</gene>
<evidence type="ECO:0000256" key="5">
    <source>
        <dbReference type="SAM" id="MobiDB-lite"/>
    </source>
</evidence>
<evidence type="ECO:0000313" key="7">
    <source>
        <dbReference type="EMBL" id="CAD9170309.1"/>
    </source>
</evidence>
<keyword evidence="1" id="KW-0479">Metal-binding</keyword>
<dbReference type="GO" id="GO:0008270">
    <property type="term" value="F:zinc ion binding"/>
    <property type="evidence" value="ECO:0007669"/>
    <property type="project" value="UniProtKB-KW"/>
</dbReference>
<feature type="domain" description="RING-type" evidence="6">
    <location>
        <begin position="183"/>
        <end position="218"/>
    </location>
</feature>
<keyword evidence="3" id="KW-0862">Zinc</keyword>
<evidence type="ECO:0000256" key="3">
    <source>
        <dbReference type="ARBA" id="ARBA00022833"/>
    </source>
</evidence>
<reference evidence="7" key="1">
    <citation type="submission" date="2021-01" db="EMBL/GenBank/DDBJ databases">
        <authorList>
            <person name="Corre E."/>
            <person name="Pelletier E."/>
            <person name="Niang G."/>
            <person name="Scheremetjew M."/>
            <person name="Finn R."/>
            <person name="Kale V."/>
            <person name="Holt S."/>
            <person name="Cochrane G."/>
            <person name="Meng A."/>
            <person name="Brown T."/>
            <person name="Cohen L."/>
        </authorList>
    </citation>
    <scope>NUCLEOTIDE SEQUENCE</scope>
    <source>
        <strain evidence="7">OF101</strain>
    </source>
</reference>
<name>A0A7S1RLV6_ALECA</name>
<dbReference type="GO" id="GO:0004842">
    <property type="term" value="F:ubiquitin-protein transferase activity"/>
    <property type="evidence" value="ECO:0007669"/>
    <property type="project" value="TreeGrafter"/>
</dbReference>
<evidence type="ECO:0000256" key="2">
    <source>
        <dbReference type="ARBA" id="ARBA00022771"/>
    </source>
</evidence>
<evidence type="ECO:0000259" key="6">
    <source>
        <dbReference type="PROSITE" id="PS50089"/>
    </source>
</evidence>
<sequence length="230" mass="25128">MERRPGWYVLASTASSAYAVFERPTGIADVEQPVEVLAKGSAVDVAEVRRCGDGHTWCRINQPCRGWVAVGPDDLGSLSRLDPVPLRGGRALLLLAAPQRQALGPGRAAEAAAPRPPLRAENRTENAAAPPAASGSPDLRKATERRALRRADKAKELLVHESAQELRREVERLRRELEQRERCTVCLEMPRGVCLQPCGHCCVCSSCAARLSQCPICRCAIEETLRAYLD</sequence>
<dbReference type="PROSITE" id="PS50089">
    <property type="entry name" value="ZF_RING_2"/>
    <property type="match status" value="1"/>
</dbReference>
<dbReference type="AlphaFoldDB" id="A0A7S1RLV6"/>
<dbReference type="Pfam" id="PF13920">
    <property type="entry name" value="zf-C3HC4_3"/>
    <property type="match status" value="1"/>
</dbReference>
<dbReference type="InterPro" id="IPR051652">
    <property type="entry name" value="MDM2_MDM4_MUL1"/>
</dbReference>
<evidence type="ECO:0000256" key="4">
    <source>
        <dbReference type="PROSITE-ProRule" id="PRU00175"/>
    </source>
</evidence>
<keyword evidence="2 4" id="KW-0863">Zinc-finger</keyword>
<evidence type="ECO:0000256" key="1">
    <source>
        <dbReference type="ARBA" id="ARBA00022723"/>
    </source>
</evidence>
<dbReference type="GO" id="GO:0016567">
    <property type="term" value="P:protein ubiquitination"/>
    <property type="evidence" value="ECO:0007669"/>
    <property type="project" value="TreeGrafter"/>
</dbReference>
<dbReference type="EMBL" id="HBGE01078732">
    <property type="protein sequence ID" value="CAD9170309.1"/>
    <property type="molecule type" value="Transcribed_RNA"/>
</dbReference>
<feature type="region of interest" description="Disordered" evidence="5">
    <location>
        <begin position="104"/>
        <end position="141"/>
    </location>
</feature>